<feature type="domain" description="Methyltransferase" evidence="1">
    <location>
        <begin position="40"/>
        <end position="144"/>
    </location>
</feature>
<accession>B7KTW9</accession>
<reference evidence="2 3" key="2">
    <citation type="journal article" date="2012" name="J. Bacteriol.">
        <title>Complete genome sequences of six strains of the genus Methylobacterium.</title>
        <authorList>
            <person name="Marx C.J."/>
            <person name="Bringel F."/>
            <person name="Chistoserdova L."/>
            <person name="Moulin L."/>
            <person name="Farhan Ul Haque M."/>
            <person name="Fleischman D.E."/>
            <person name="Gruffaz C."/>
            <person name="Jourand P."/>
            <person name="Knief C."/>
            <person name="Lee M.C."/>
            <person name="Muller E.E."/>
            <person name="Nadalig T."/>
            <person name="Peyraud R."/>
            <person name="Roselli S."/>
            <person name="Russ L."/>
            <person name="Goodwin L.A."/>
            <person name="Ivanova N."/>
            <person name="Kyrpides N."/>
            <person name="Lajus A."/>
            <person name="Land M.L."/>
            <person name="Medigue C."/>
            <person name="Mikhailova N."/>
            <person name="Nolan M."/>
            <person name="Woyke T."/>
            <person name="Stolyar S."/>
            <person name="Vorholt J.A."/>
            <person name="Vuilleumier S."/>
        </authorList>
    </citation>
    <scope>NUCLEOTIDE SEQUENCE [LARGE SCALE GENOMIC DNA]</scope>
    <source>
        <strain evidence="3">CM4 / NCIMB 13688</strain>
    </source>
</reference>
<sequence>MSHAALPDTAPASTSAIAQAAPNPANGPSARFFAEVGIVPGMRVLDVGCGNGDLSRFVARLVGPDGEVIAIDRNPEAMAMSRTADAGLQGAPIDYRQADLADVLPDLGRFDAIVGRRVLMYLPDATATLARLAAIAKPGAIMAFQ</sequence>
<dbReference type="AlphaFoldDB" id="B7KTW9"/>
<dbReference type="HOGENOM" id="CLU_1784598_0_0_5"/>
<protein>
    <submittedName>
        <fullName evidence="2">Methyltransferase type 11</fullName>
    </submittedName>
</protein>
<proteinExistence type="predicted"/>
<dbReference type="CDD" id="cd02440">
    <property type="entry name" value="AdoMet_MTases"/>
    <property type="match status" value="1"/>
</dbReference>
<organism evidence="2 3">
    <name type="scientific">Methylorubrum extorquens (strain CM4 / NCIMB 13688)</name>
    <name type="common">Methylobacterium extorquens</name>
    <dbReference type="NCBI Taxonomy" id="440085"/>
    <lineage>
        <taxon>Bacteria</taxon>
        <taxon>Pseudomonadati</taxon>
        <taxon>Pseudomonadota</taxon>
        <taxon>Alphaproteobacteria</taxon>
        <taxon>Hyphomicrobiales</taxon>
        <taxon>Methylobacteriaceae</taxon>
        <taxon>Methylorubrum</taxon>
    </lineage>
</organism>
<gene>
    <name evidence="2" type="ordered locus">Mchl_3349</name>
</gene>
<dbReference type="SUPFAM" id="SSF53335">
    <property type="entry name" value="S-adenosyl-L-methionine-dependent methyltransferases"/>
    <property type="match status" value="1"/>
</dbReference>
<evidence type="ECO:0000259" key="1">
    <source>
        <dbReference type="Pfam" id="PF13847"/>
    </source>
</evidence>
<reference evidence="3" key="1">
    <citation type="submission" date="2008-12" db="EMBL/GenBank/DDBJ databases">
        <title>Complete sequence of chromosome of Methylobacterium chloromethanicum CM4.</title>
        <authorList>
            <consortium name="US DOE Joint Genome Institute"/>
            <person name="Lucas S."/>
            <person name="Copeland A."/>
            <person name="Lapidus A."/>
            <person name="Glavina del Rio T."/>
            <person name="Dalin E."/>
            <person name="Tice H."/>
            <person name="Bruce D."/>
            <person name="Goodwin L."/>
            <person name="Pitluck S."/>
            <person name="Chertkov O."/>
            <person name="Brettin T."/>
            <person name="Detter J.C."/>
            <person name="Han C."/>
            <person name="Larimer F."/>
            <person name="Land M."/>
            <person name="Hauser L."/>
            <person name="Kyrpides N."/>
            <person name="Mikhailova N."/>
            <person name="Marx C."/>
            <person name="Richardson P."/>
        </authorList>
    </citation>
    <scope>NUCLEOTIDE SEQUENCE [LARGE SCALE GENOMIC DNA]</scope>
    <source>
        <strain evidence="3">CM4 / NCIMB 13688</strain>
    </source>
</reference>
<dbReference type="Gene3D" id="3.40.50.150">
    <property type="entry name" value="Vaccinia Virus protein VP39"/>
    <property type="match status" value="1"/>
</dbReference>
<dbReference type="Pfam" id="PF13847">
    <property type="entry name" value="Methyltransf_31"/>
    <property type="match status" value="1"/>
</dbReference>
<name>B7KTW9_METC4</name>
<dbReference type="EMBL" id="CP001298">
    <property type="protein sequence ID" value="ACK84179.1"/>
    <property type="molecule type" value="Genomic_DNA"/>
</dbReference>
<dbReference type="PANTHER" id="PTHR43861">
    <property type="entry name" value="TRANS-ACONITATE 2-METHYLTRANSFERASE-RELATED"/>
    <property type="match status" value="1"/>
</dbReference>
<keyword evidence="2" id="KW-0489">Methyltransferase</keyword>
<dbReference type="GO" id="GO:0032259">
    <property type="term" value="P:methylation"/>
    <property type="evidence" value="ECO:0007669"/>
    <property type="project" value="UniProtKB-KW"/>
</dbReference>
<keyword evidence="2" id="KW-0808">Transferase</keyword>
<evidence type="ECO:0000313" key="2">
    <source>
        <dbReference type="EMBL" id="ACK84179.1"/>
    </source>
</evidence>
<dbReference type="InterPro" id="IPR029063">
    <property type="entry name" value="SAM-dependent_MTases_sf"/>
</dbReference>
<dbReference type="GO" id="GO:0008168">
    <property type="term" value="F:methyltransferase activity"/>
    <property type="evidence" value="ECO:0007669"/>
    <property type="project" value="UniProtKB-KW"/>
</dbReference>
<dbReference type="Proteomes" id="UP000002385">
    <property type="component" value="Chromosome"/>
</dbReference>
<evidence type="ECO:0000313" key="3">
    <source>
        <dbReference type="Proteomes" id="UP000002385"/>
    </source>
</evidence>
<dbReference type="InterPro" id="IPR025714">
    <property type="entry name" value="Methyltranfer_dom"/>
</dbReference>
<dbReference type="KEGG" id="mch:Mchl_3349"/>